<dbReference type="PROSITE" id="PS50217">
    <property type="entry name" value="BZIP"/>
    <property type="match status" value="1"/>
</dbReference>
<evidence type="ECO:0000256" key="1">
    <source>
        <dbReference type="SAM" id="Coils"/>
    </source>
</evidence>
<dbReference type="InterPro" id="IPR004827">
    <property type="entry name" value="bZIP"/>
</dbReference>
<dbReference type="GO" id="GO:0005634">
    <property type="term" value="C:nucleus"/>
    <property type="evidence" value="ECO:0007669"/>
    <property type="project" value="TreeGrafter"/>
</dbReference>
<dbReference type="PANTHER" id="PTHR23351">
    <property type="entry name" value="FOS TRANSCRIPTION FACTOR-RELATED"/>
    <property type="match status" value="1"/>
</dbReference>
<dbReference type="InterPro" id="IPR046347">
    <property type="entry name" value="bZIP_sf"/>
</dbReference>
<keyword evidence="5" id="KW-1185">Reference proteome</keyword>
<gene>
    <name evidence="4" type="ORF">SVUK_LOCUS18478</name>
</gene>
<name>A0A3P7JD23_STRVU</name>
<evidence type="ECO:0000313" key="5">
    <source>
        <dbReference type="Proteomes" id="UP000270094"/>
    </source>
</evidence>
<dbReference type="GO" id="GO:0000978">
    <property type="term" value="F:RNA polymerase II cis-regulatory region sequence-specific DNA binding"/>
    <property type="evidence" value="ECO:0007669"/>
    <property type="project" value="TreeGrafter"/>
</dbReference>
<dbReference type="Gene3D" id="1.20.5.170">
    <property type="match status" value="1"/>
</dbReference>
<evidence type="ECO:0000313" key="4">
    <source>
        <dbReference type="EMBL" id="VDM83480.1"/>
    </source>
</evidence>
<dbReference type="PRINTS" id="PR00042">
    <property type="entry name" value="LEUZIPPRFOS"/>
</dbReference>
<organism evidence="4 5">
    <name type="scientific">Strongylus vulgaris</name>
    <name type="common">Blood worm</name>
    <dbReference type="NCBI Taxonomy" id="40348"/>
    <lineage>
        <taxon>Eukaryota</taxon>
        <taxon>Metazoa</taxon>
        <taxon>Ecdysozoa</taxon>
        <taxon>Nematoda</taxon>
        <taxon>Chromadorea</taxon>
        <taxon>Rhabditida</taxon>
        <taxon>Rhabditina</taxon>
        <taxon>Rhabditomorpha</taxon>
        <taxon>Strongyloidea</taxon>
        <taxon>Strongylidae</taxon>
        <taxon>Strongylus</taxon>
    </lineage>
</organism>
<reference evidence="4 5" key="1">
    <citation type="submission" date="2018-11" db="EMBL/GenBank/DDBJ databases">
        <authorList>
            <consortium name="Pathogen Informatics"/>
        </authorList>
    </citation>
    <scope>NUCLEOTIDE SEQUENCE [LARGE SCALE GENOMIC DNA]</scope>
</reference>
<keyword evidence="1" id="KW-0175">Coiled coil</keyword>
<dbReference type="PROSITE" id="PS00036">
    <property type="entry name" value="BZIP_BASIC"/>
    <property type="match status" value="1"/>
</dbReference>
<feature type="coiled-coil region" evidence="1">
    <location>
        <begin position="35"/>
        <end position="62"/>
    </location>
</feature>
<dbReference type="EMBL" id="UYYB01123386">
    <property type="protein sequence ID" value="VDM83480.1"/>
    <property type="molecule type" value="Genomic_DNA"/>
</dbReference>
<dbReference type="GO" id="GO:0000981">
    <property type="term" value="F:DNA-binding transcription factor activity, RNA polymerase II-specific"/>
    <property type="evidence" value="ECO:0007669"/>
    <property type="project" value="TreeGrafter"/>
</dbReference>
<sequence>MQEIEDQEELDKKLKRRQRNKEAAARCRQRRLDLMTNLQEQVDKFKAENEKKELEIRAMKTQVS</sequence>
<dbReference type="InterPro" id="IPR000837">
    <property type="entry name" value="AP-1"/>
</dbReference>
<proteinExistence type="predicted"/>
<feature type="region of interest" description="Disordered" evidence="2">
    <location>
        <begin position="1"/>
        <end position="26"/>
    </location>
</feature>
<dbReference type="PANTHER" id="PTHR23351:SF57">
    <property type="entry name" value="TRANSCRIPTION FACTOR FOS-1"/>
    <property type="match status" value="1"/>
</dbReference>
<dbReference type="Proteomes" id="UP000270094">
    <property type="component" value="Unassembled WGS sequence"/>
</dbReference>
<evidence type="ECO:0000256" key="2">
    <source>
        <dbReference type="SAM" id="MobiDB-lite"/>
    </source>
</evidence>
<evidence type="ECO:0000259" key="3">
    <source>
        <dbReference type="PROSITE" id="PS50217"/>
    </source>
</evidence>
<dbReference type="SMART" id="SM00338">
    <property type="entry name" value="BRLZ"/>
    <property type="match status" value="1"/>
</dbReference>
<protein>
    <recommendedName>
        <fullName evidence="3">BZIP domain-containing protein</fullName>
    </recommendedName>
</protein>
<dbReference type="SUPFAM" id="SSF57959">
    <property type="entry name" value="Leucine zipper domain"/>
    <property type="match status" value="1"/>
</dbReference>
<dbReference type="Pfam" id="PF00170">
    <property type="entry name" value="bZIP_1"/>
    <property type="match status" value="1"/>
</dbReference>
<dbReference type="AlphaFoldDB" id="A0A3P7JD23"/>
<dbReference type="OrthoDB" id="2187714at2759"/>
<accession>A0A3P7JD23</accession>
<feature type="domain" description="BZIP" evidence="3">
    <location>
        <begin position="10"/>
        <end position="64"/>
    </location>
</feature>